<sequence length="90" mass="9364">MKISSFIALLSASCAVAAKPECPASKTCGFAAGEFPAVAEAENQCRLDCEAQGKGKAERQCNACCNTAADKCFNGVGNAEDFCIQQFQAC</sequence>
<accession>A0A9P5A4Q2</accession>
<evidence type="ECO:0000256" key="1">
    <source>
        <dbReference type="SAM" id="SignalP"/>
    </source>
</evidence>
<name>A0A9P5A4Q2_9HYPO</name>
<proteinExistence type="predicted"/>
<gene>
    <name evidence="2" type="ORF">FBEOM_13956</name>
</gene>
<dbReference type="Proteomes" id="UP000730481">
    <property type="component" value="Unassembled WGS sequence"/>
</dbReference>
<protein>
    <submittedName>
        <fullName evidence="2">Uncharacterized protein</fullName>
    </submittedName>
</protein>
<reference evidence="2" key="1">
    <citation type="journal article" date="2017" name="Mycologia">
        <title>Fusarium algeriense, sp. nov., a novel toxigenic crown rot pathogen of durum wheat from Algeria is nested in the Fusarium burgessii species complex.</title>
        <authorList>
            <person name="Laraba I."/>
            <person name="Keddad A."/>
            <person name="Boureghda H."/>
            <person name="Abdallah N."/>
            <person name="Vaughan M.M."/>
            <person name="Proctor R.H."/>
            <person name="Busman M."/>
            <person name="O'Donnell K."/>
        </authorList>
    </citation>
    <scope>NUCLEOTIDE SEQUENCE</scope>
    <source>
        <strain evidence="2">NRRL 25174</strain>
    </source>
</reference>
<evidence type="ECO:0000313" key="3">
    <source>
        <dbReference type="Proteomes" id="UP000730481"/>
    </source>
</evidence>
<dbReference type="AlphaFoldDB" id="A0A9P5A4Q2"/>
<keyword evidence="3" id="KW-1185">Reference proteome</keyword>
<keyword evidence="1" id="KW-0732">Signal</keyword>
<comment type="caution">
    <text evidence="2">The sequence shown here is derived from an EMBL/GenBank/DDBJ whole genome shotgun (WGS) entry which is preliminary data.</text>
</comment>
<reference evidence="2" key="2">
    <citation type="submission" date="2020-02" db="EMBL/GenBank/DDBJ databases">
        <title>Identification and distribution of gene clusters putatively required for synthesis of sphingolipid metabolism inhibitors in phylogenetically diverse species of the filamentous fungus Fusarium.</title>
        <authorList>
            <person name="Kim H.-S."/>
            <person name="Busman M."/>
            <person name="Brown D.W."/>
            <person name="Divon H."/>
            <person name="Uhlig S."/>
            <person name="Proctor R.H."/>
        </authorList>
    </citation>
    <scope>NUCLEOTIDE SEQUENCE</scope>
    <source>
        <strain evidence="2">NRRL 25174</strain>
    </source>
</reference>
<organism evidence="2 3">
    <name type="scientific">Fusarium beomiforme</name>
    <dbReference type="NCBI Taxonomy" id="44412"/>
    <lineage>
        <taxon>Eukaryota</taxon>
        <taxon>Fungi</taxon>
        <taxon>Dikarya</taxon>
        <taxon>Ascomycota</taxon>
        <taxon>Pezizomycotina</taxon>
        <taxon>Sordariomycetes</taxon>
        <taxon>Hypocreomycetidae</taxon>
        <taxon>Hypocreales</taxon>
        <taxon>Nectriaceae</taxon>
        <taxon>Fusarium</taxon>
        <taxon>Fusarium burgessii species complex</taxon>
    </lineage>
</organism>
<feature type="chain" id="PRO_5040364482" evidence="1">
    <location>
        <begin position="19"/>
        <end position="90"/>
    </location>
</feature>
<evidence type="ECO:0000313" key="2">
    <source>
        <dbReference type="EMBL" id="KAF4332250.1"/>
    </source>
</evidence>
<feature type="signal peptide" evidence="1">
    <location>
        <begin position="1"/>
        <end position="18"/>
    </location>
</feature>
<dbReference type="EMBL" id="PVQB02001123">
    <property type="protein sequence ID" value="KAF4332250.1"/>
    <property type="molecule type" value="Genomic_DNA"/>
</dbReference>